<proteinExistence type="inferred from homology"/>
<protein>
    <submittedName>
        <fullName evidence="6">Transcriptional regulator, LysR family</fullName>
    </submittedName>
</protein>
<dbReference type="EMBL" id="LMTR01000073">
    <property type="protein sequence ID" value="KWT66330.1"/>
    <property type="molecule type" value="Genomic_DNA"/>
</dbReference>
<dbReference type="RefSeq" id="WP_068462958.1">
    <property type="nucleotide sequence ID" value="NZ_LMTR01000073.1"/>
</dbReference>
<evidence type="ECO:0000256" key="3">
    <source>
        <dbReference type="ARBA" id="ARBA00023125"/>
    </source>
</evidence>
<dbReference type="PATRIC" id="fig|121290.4.peg.428"/>
<evidence type="ECO:0000256" key="1">
    <source>
        <dbReference type="ARBA" id="ARBA00009437"/>
    </source>
</evidence>
<dbReference type="Proteomes" id="UP000059074">
    <property type="component" value="Unassembled WGS sequence"/>
</dbReference>
<dbReference type="InterPro" id="IPR058163">
    <property type="entry name" value="LysR-type_TF_proteobact-type"/>
</dbReference>
<dbReference type="Gene3D" id="1.10.10.10">
    <property type="entry name" value="Winged helix-like DNA-binding domain superfamily/Winged helix DNA-binding domain"/>
    <property type="match status" value="1"/>
</dbReference>
<dbReference type="PANTHER" id="PTHR30537:SF20">
    <property type="entry name" value="TRANSCRIPTIONAL REGULATORY PROTEIN"/>
    <property type="match status" value="1"/>
</dbReference>
<feature type="domain" description="HTH lysR-type" evidence="5">
    <location>
        <begin position="1"/>
        <end position="58"/>
    </location>
</feature>
<evidence type="ECO:0000256" key="4">
    <source>
        <dbReference type="ARBA" id="ARBA00023163"/>
    </source>
</evidence>
<evidence type="ECO:0000313" key="6">
    <source>
        <dbReference type="EMBL" id="KWT66330.1"/>
    </source>
</evidence>
<comment type="caution">
    <text evidence="6">The sequence shown here is derived from an EMBL/GenBank/DDBJ whole genome shotgun (WGS) entry which is preliminary data.</text>
</comment>
<dbReference type="AlphaFoldDB" id="A0A125NUE0"/>
<name>A0A125NUE0_HYPSL</name>
<dbReference type="OrthoDB" id="7624726at2"/>
<dbReference type="GO" id="GO:0003700">
    <property type="term" value="F:DNA-binding transcription factor activity"/>
    <property type="evidence" value="ECO:0007669"/>
    <property type="project" value="InterPro"/>
</dbReference>
<dbReference type="FunFam" id="1.10.10.10:FF:000001">
    <property type="entry name" value="LysR family transcriptional regulator"/>
    <property type="match status" value="1"/>
</dbReference>
<keyword evidence="2" id="KW-0805">Transcription regulation</keyword>
<evidence type="ECO:0000259" key="5">
    <source>
        <dbReference type="PROSITE" id="PS50931"/>
    </source>
</evidence>
<dbReference type="GO" id="GO:0006351">
    <property type="term" value="P:DNA-templated transcription"/>
    <property type="evidence" value="ECO:0007669"/>
    <property type="project" value="TreeGrafter"/>
</dbReference>
<evidence type="ECO:0000256" key="2">
    <source>
        <dbReference type="ARBA" id="ARBA00023015"/>
    </source>
</evidence>
<dbReference type="InterPro" id="IPR036388">
    <property type="entry name" value="WH-like_DNA-bd_sf"/>
</dbReference>
<sequence length="296" mass="33179">MDWDKLRIFHAAAEAGSFTHAGEALHMSQSAVSRQVSALERDLKVTLFHRHARGLVLTEQGELLHQTTSDVINRLHTAETLLSDTTSKPSGELRITAPVGFGTIWLTQRLREFRDHYPEIRIELHLNDDQVDIGMRAADVAIWTREPPQSDLIRRMLFTSRVRAFASAQYVQRFGAPKTLEELDEHDIVSYSGQPAQHLAAISWIETAGRGSREPREPAFRANSVVALREAIRAGLGVGMIPDYMSEEGGDLVPVLTEIEPPTLPILFVYPEELKASKKVQVLRDFLVGQARQSRS</sequence>
<keyword evidence="7" id="KW-1185">Reference proteome</keyword>
<reference evidence="6 7" key="1">
    <citation type="submission" date="2015-10" db="EMBL/GenBank/DDBJ databases">
        <title>Transcriptomic analysis of a linuron degrading triple-species bacterial consortium.</title>
        <authorList>
            <person name="Albers P."/>
        </authorList>
    </citation>
    <scope>NUCLEOTIDE SEQUENCE [LARGE SCALE GENOMIC DNA]</scope>
    <source>
        <strain evidence="6 7">WDL6</strain>
    </source>
</reference>
<dbReference type="STRING" id="121290.APY04_2526"/>
<accession>A0A125NUE0</accession>
<dbReference type="SUPFAM" id="SSF46785">
    <property type="entry name" value="Winged helix' DNA-binding domain"/>
    <property type="match status" value="1"/>
</dbReference>
<dbReference type="PROSITE" id="PS50931">
    <property type="entry name" value="HTH_LYSR"/>
    <property type="match status" value="1"/>
</dbReference>
<dbReference type="InterPro" id="IPR000847">
    <property type="entry name" value="LysR_HTH_N"/>
</dbReference>
<comment type="similarity">
    <text evidence="1">Belongs to the LysR transcriptional regulatory family.</text>
</comment>
<keyword evidence="4" id="KW-0804">Transcription</keyword>
<dbReference type="Pfam" id="PF00126">
    <property type="entry name" value="HTH_1"/>
    <property type="match status" value="1"/>
</dbReference>
<dbReference type="InterPro" id="IPR005119">
    <property type="entry name" value="LysR_subst-bd"/>
</dbReference>
<dbReference type="Gene3D" id="3.40.190.290">
    <property type="match status" value="1"/>
</dbReference>
<dbReference type="PANTHER" id="PTHR30537">
    <property type="entry name" value="HTH-TYPE TRANSCRIPTIONAL REGULATOR"/>
    <property type="match status" value="1"/>
</dbReference>
<dbReference type="Pfam" id="PF03466">
    <property type="entry name" value="LysR_substrate"/>
    <property type="match status" value="1"/>
</dbReference>
<dbReference type="GO" id="GO:0043565">
    <property type="term" value="F:sequence-specific DNA binding"/>
    <property type="evidence" value="ECO:0007669"/>
    <property type="project" value="TreeGrafter"/>
</dbReference>
<dbReference type="SUPFAM" id="SSF53850">
    <property type="entry name" value="Periplasmic binding protein-like II"/>
    <property type="match status" value="1"/>
</dbReference>
<keyword evidence="3" id="KW-0238">DNA-binding</keyword>
<dbReference type="PRINTS" id="PR00039">
    <property type="entry name" value="HTHLYSR"/>
</dbReference>
<dbReference type="InterPro" id="IPR036390">
    <property type="entry name" value="WH_DNA-bd_sf"/>
</dbReference>
<organism evidence="6 7">
    <name type="scientific">Hyphomicrobium sulfonivorans</name>
    <dbReference type="NCBI Taxonomy" id="121290"/>
    <lineage>
        <taxon>Bacteria</taxon>
        <taxon>Pseudomonadati</taxon>
        <taxon>Pseudomonadota</taxon>
        <taxon>Alphaproteobacteria</taxon>
        <taxon>Hyphomicrobiales</taxon>
        <taxon>Hyphomicrobiaceae</taxon>
        <taxon>Hyphomicrobium</taxon>
    </lineage>
</organism>
<evidence type="ECO:0000313" key="7">
    <source>
        <dbReference type="Proteomes" id="UP000059074"/>
    </source>
</evidence>
<dbReference type="CDD" id="cd08422">
    <property type="entry name" value="PBP2_CrgA_like"/>
    <property type="match status" value="1"/>
</dbReference>
<gene>
    <name evidence="6" type="ORF">APY04_2526</name>
</gene>